<dbReference type="CDD" id="cd00085">
    <property type="entry name" value="HNHc"/>
    <property type="match status" value="1"/>
</dbReference>
<keyword evidence="3" id="KW-0255">Endonuclease</keyword>
<dbReference type="InterPro" id="IPR029471">
    <property type="entry name" value="HNH_5"/>
</dbReference>
<dbReference type="KEGG" id="pmet:G4Y79_08755"/>
<dbReference type="AlphaFoldDB" id="A0A7S8IGT7"/>
<dbReference type="Proteomes" id="UP000594468">
    <property type="component" value="Chromosome"/>
</dbReference>
<keyword evidence="3" id="KW-0378">Hydrolase</keyword>
<accession>A0A7S8IGT7</accession>
<organism evidence="3 4">
    <name type="scientific">Phototrophicus methaneseepsis</name>
    <dbReference type="NCBI Taxonomy" id="2710758"/>
    <lineage>
        <taxon>Bacteria</taxon>
        <taxon>Bacillati</taxon>
        <taxon>Chloroflexota</taxon>
        <taxon>Candidatus Thermofontia</taxon>
        <taxon>Phototrophicales</taxon>
        <taxon>Phototrophicaceae</taxon>
        <taxon>Phototrophicus</taxon>
    </lineage>
</organism>
<name>A0A7S8IGT7_9CHLR</name>
<evidence type="ECO:0000313" key="3">
    <source>
        <dbReference type="EMBL" id="QPC84448.1"/>
    </source>
</evidence>
<protein>
    <submittedName>
        <fullName evidence="3">HNH endonuclease</fullName>
    </submittedName>
</protein>
<dbReference type="EMBL" id="CP062983">
    <property type="protein sequence ID" value="QPC84448.1"/>
    <property type="molecule type" value="Genomic_DNA"/>
</dbReference>
<keyword evidence="3" id="KW-0540">Nuclease</keyword>
<evidence type="ECO:0000259" key="2">
    <source>
        <dbReference type="SMART" id="SM00507"/>
    </source>
</evidence>
<proteinExistence type="predicted"/>
<dbReference type="PANTHER" id="PTHR33877">
    <property type="entry name" value="SLL1193 PROTEIN"/>
    <property type="match status" value="1"/>
</dbReference>
<reference evidence="3 4" key="1">
    <citation type="submission" date="2020-02" db="EMBL/GenBank/DDBJ databases">
        <authorList>
            <person name="Zheng R.K."/>
            <person name="Sun C.M."/>
        </authorList>
    </citation>
    <scope>NUCLEOTIDE SEQUENCE [LARGE SCALE GENOMIC DNA]</scope>
    <source>
        <strain evidence="4">rifampicinis</strain>
    </source>
</reference>
<dbReference type="RefSeq" id="WP_195172511.1">
    <property type="nucleotide sequence ID" value="NZ_CP062983.1"/>
</dbReference>
<gene>
    <name evidence="3" type="ORF">G4Y79_08755</name>
</gene>
<dbReference type="PANTHER" id="PTHR33877:SF1">
    <property type="entry name" value="TYPE IV METHYL-DIRECTED RESTRICTION ENZYME ECOKMCRA"/>
    <property type="match status" value="1"/>
</dbReference>
<sequence>MKYDDHLDMAQLRRYAQSMNGRARKLRVSGTLSAALLRDRIYESGGRCEWCHTNLLQQEFELDHIVNLARGGSNIASNIVVSCPDCNRRKSSRHVASFALETLARTGIETTLIQRVLTHFNVQGRVQRHFFEDAEASFEPFVLTNDEPEGDTPTDEPHPGEVPPYRW</sequence>
<dbReference type="Gene3D" id="1.10.30.50">
    <property type="match status" value="1"/>
</dbReference>
<dbReference type="InterPro" id="IPR052892">
    <property type="entry name" value="NA-targeting_endonuclease"/>
</dbReference>
<dbReference type="InterPro" id="IPR003615">
    <property type="entry name" value="HNH_nuc"/>
</dbReference>
<dbReference type="Pfam" id="PF14279">
    <property type="entry name" value="HNH_5"/>
    <property type="match status" value="1"/>
</dbReference>
<evidence type="ECO:0000313" key="4">
    <source>
        <dbReference type="Proteomes" id="UP000594468"/>
    </source>
</evidence>
<dbReference type="SMART" id="SM00507">
    <property type="entry name" value="HNHc"/>
    <property type="match status" value="1"/>
</dbReference>
<feature type="domain" description="HNH nuclease" evidence="2">
    <location>
        <begin position="36"/>
        <end position="88"/>
    </location>
</feature>
<evidence type="ECO:0000256" key="1">
    <source>
        <dbReference type="SAM" id="MobiDB-lite"/>
    </source>
</evidence>
<feature type="region of interest" description="Disordered" evidence="1">
    <location>
        <begin position="143"/>
        <end position="167"/>
    </location>
</feature>
<keyword evidence="4" id="KW-1185">Reference proteome</keyword>
<dbReference type="GO" id="GO:0004519">
    <property type="term" value="F:endonuclease activity"/>
    <property type="evidence" value="ECO:0007669"/>
    <property type="project" value="UniProtKB-KW"/>
</dbReference>